<keyword evidence="1" id="KW-0812">Transmembrane</keyword>
<keyword evidence="3" id="KW-1185">Reference proteome</keyword>
<evidence type="ECO:0000313" key="4">
    <source>
        <dbReference type="WBParaSite" id="TCNE_0000521401-mRNA-1"/>
    </source>
</evidence>
<sequence>MQVTDSAAIDRAVPWLIYWTIFGAFSLIDFYAEKLRKAFPVYWLFKVAFF</sequence>
<proteinExistence type="predicted"/>
<dbReference type="WBParaSite" id="TCNE_0000521401-mRNA-1">
    <property type="protein sequence ID" value="TCNE_0000521401-mRNA-1"/>
    <property type="gene ID" value="TCNE_0000521401"/>
</dbReference>
<evidence type="ECO:0000313" key="3">
    <source>
        <dbReference type="Proteomes" id="UP000050794"/>
    </source>
</evidence>
<dbReference type="AlphaFoldDB" id="A0A183U9P4"/>
<reference evidence="4" key="1">
    <citation type="submission" date="2016-06" db="UniProtKB">
        <authorList>
            <consortium name="WormBaseParasite"/>
        </authorList>
    </citation>
    <scope>IDENTIFICATION</scope>
</reference>
<dbReference type="Proteomes" id="UP000050794">
    <property type="component" value="Unassembled WGS sequence"/>
</dbReference>
<keyword evidence="1" id="KW-0472">Membrane</keyword>
<accession>A0A183U9P4</accession>
<dbReference type="EMBL" id="UYWY01011946">
    <property type="protein sequence ID" value="VDM34538.1"/>
    <property type="molecule type" value="Genomic_DNA"/>
</dbReference>
<organism evidence="3 4">
    <name type="scientific">Toxocara canis</name>
    <name type="common">Canine roundworm</name>
    <dbReference type="NCBI Taxonomy" id="6265"/>
    <lineage>
        <taxon>Eukaryota</taxon>
        <taxon>Metazoa</taxon>
        <taxon>Ecdysozoa</taxon>
        <taxon>Nematoda</taxon>
        <taxon>Chromadorea</taxon>
        <taxon>Rhabditida</taxon>
        <taxon>Spirurina</taxon>
        <taxon>Ascaridomorpha</taxon>
        <taxon>Ascaridoidea</taxon>
        <taxon>Toxocaridae</taxon>
        <taxon>Toxocara</taxon>
    </lineage>
</organism>
<evidence type="ECO:0000256" key="1">
    <source>
        <dbReference type="SAM" id="Phobius"/>
    </source>
</evidence>
<evidence type="ECO:0000313" key="2">
    <source>
        <dbReference type="EMBL" id="VDM34538.1"/>
    </source>
</evidence>
<keyword evidence="1" id="KW-1133">Transmembrane helix</keyword>
<protein>
    <submittedName>
        <fullName evidence="4">Receptor expression-enhancing protein</fullName>
    </submittedName>
</protein>
<gene>
    <name evidence="2" type="ORF">TCNE_LOCUS5214</name>
</gene>
<name>A0A183U9P4_TOXCA</name>
<dbReference type="InterPro" id="IPR004345">
    <property type="entry name" value="TB2_DP1_HVA22"/>
</dbReference>
<dbReference type="Pfam" id="PF03134">
    <property type="entry name" value="TB2_DP1_HVA22"/>
    <property type="match status" value="1"/>
</dbReference>
<reference evidence="2 3" key="2">
    <citation type="submission" date="2018-11" db="EMBL/GenBank/DDBJ databases">
        <authorList>
            <consortium name="Pathogen Informatics"/>
        </authorList>
    </citation>
    <scope>NUCLEOTIDE SEQUENCE [LARGE SCALE GENOMIC DNA]</scope>
</reference>
<feature type="transmembrane region" description="Helical" evidence="1">
    <location>
        <begin position="12"/>
        <end position="32"/>
    </location>
</feature>